<feature type="compositionally biased region" description="Acidic residues" evidence="1">
    <location>
        <begin position="28"/>
        <end position="38"/>
    </location>
</feature>
<proteinExistence type="predicted"/>
<gene>
    <name evidence="2" type="ORF">RND71_030711</name>
</gene>
<keyword evidence="3" id="KW-1185">Reference proteome</keyword>
<feature type="compositionally biased region" description="Basic and acidic residues" evidence="1">
    <location>
        <begin position="1"/>
        <end position="13"/>
    </location>
</feature>
<accession>A0AAE1UZZ2</accession>
<reference evidence="2" key="1">
    <citation type="submission" date="2023-12" db="EMBL/GenBank/DDBJ databases">
        <title>Genome assembly of Anisodus tanguticus.</title>
        <authorList>
            <person name="Wang Y.-J."/>
        </authorList>
    </citation>
    <scope>NUCLEOTIDE SEQUENCE</scope>
    <source>
        <strain evidence="2">KB-2021</strain>
        <tissue evidence="2">Leaf</tissue>
    </source>
</reference>
<dbReference type="Proteomes" id="UP001291623">
    <property type="component" value="Unassembled WGS sequence"/>
</dbReference>
<comment type="caution">
    <text evidence="2">The sequence shown here is derived from an EMBL/GenBank/DDBJ whole genome shotgun (WGS) entry which is preliminary data.</text>
</comment>
<organism evidence="2 3">
    <name type="scientific">Anisodus tanguticus</name>
    <dbReference type="NCBI Taxonomy" id="243964"/>
    <lineage>
        <taxon>Eukaryota</taxon>
        <taxon>Viridiplantae</taxon>
        <taxon>Streptophyta</taxon>
        <taxon>Embryophyta</taxon>
        <taxon>Tracheophyta</taxon>
        <taxon>Spermatophyta</taxon>
        <taxon>Magnoliopsida</taxon>
        <taxon>eudicotyledons</taxon>
        <taxon>Gunneridae</taxon>
        <taxon>Pentapetalae</taxon>
        <taxon>asterids</taxon>
        <taxon>lamiids</taxon>
        <taxon>Solanales</taxon>
        <taxon>Solanaceae</taxon>
        <taxon>Solanoideae</taxon>
        <taxon>Hyoscyameae</taxon>
        <taxon>Anisodus</taxon>
    </lineage>
</organism>
<evidence type="ECO:0000256" key="1">
    <source>
        <dbReference type="SAM" id="MobiDB-lite"/>
    </source>
</evidence>
<dbReference type="EMBL" id="JAVYJV010000016">
    <property type="protein sequence ID" value="KAK4351398.1"/>
    <property type="molecule type" value="Genomic_DNA"/>
</dbReference>
<protein>
    <submittedName>
        <fullName evidence="2">Uncharacterized protein</fullName>
    </submittedName>
</protein>
<feature type="region of interest" description="Disordered" evidence="1">
    <location>
        <begin position="1"/>
        <end position="38"/>
    </location>
</feature>
<dbReference type="AlphaFoldDB" id="A0AAE1UZZ2"/>
<sequence>MAEVKKDLMKNLDEEFPSDTSMASVHTEEEDVQDSQDPYDADFDIQEYLAKFQENMEASSSSGKNKGKEE</sequence>
<evidence type="ECO:0000313" key="2">
    <source>
        <dbReference type="EMBL" id="KAK4351398.1"/>
    </source>
</evidence>
<evidence type="ECO:0000313" key="3">
    <source>
        <dbReference type="Proteomes" id="UP001291623"/>
    </source>
</evidence>
<name>A0AAE1UZZ2_9SOLA</name>